<sequence>MALEILHQRHYMHAMTEKNSSYKVAALYHFAVVDDPATLRPQILARCENAGLKGTILLAPEGINGTIAGLPDQIDLVVQYLRSLPQFARLEVKYSAASEMPFLRMKVRLKKEIVTMGVAGIDAARAKGNYVDPSDWNELISDPDTVVIDTRNAYEVAIGSFEGAINPQTESFRDFPAWFDAFTEELRAKSAQPPKFAMFCTGGIRCEKATAYVKAKGFGDVHHLKGGILKYLENIPESDSRWNGDCFLFDQRVAVGHGLKESDYDQCHACRMPLNADERASDKYIAGEACPHCHDQRSEEQRERYRERQRQVEKAAVEGRHHLGS</sequence>
<dbReference type="InterPro" id="IPR040503">
    <property type="entry name" value="TRHO_N"/>
</dbReference>
<dbReference type="NCBIfam" id="NF001136">
    <property type="entry name" value="PRK00142.1-4"/>
    <property type="match status" value="1"/>
</dbReference>
<dbReference type="InterPro" id="IPR036873">
    <property type="entry name" value="Rhodanese-like_dom_sf"/>
</dbReference>
<feature type="region of interest" description="Disordered" evidence="1">
    <location>
        <begin position="294"/>
        <end position="325"/>
    </location>
</feature>
<proteinExistence type="inferred from homology"/>
<evidence type="ECO:0000256" key="1">
    <source>
        <dbReference type="SAM" id="MobiDB-lite"/>
    </source>
</evidence>
<evidence type="ECO:0000313" key="3">
    <source>
        <dbReference type="EMBL" id="VAV88294.1"/>
    </source>
</evidence>
<dbReference type="HAMAP" id="MF_00469">
    <property type="entry name" value="TrhO"/>
    <property type="match status" value="1"/>
</dbReference>
<dbReference type="PROSITE" id="PS50206">
    <property type="entry name" value="RHODANESE_3"/>
    <property type="match status" value="1"/>
</dbReference>
<accession>A0A3B0R489</accession>
<organism evidence="3">
    <name type="scientific">hydrothermal vent metagenome</name>
    <dbReference type="NCBI Taxonomy" id="652676"/>
    <lineage>
        <taxon>unclassified sequences</taxon>
        <taxon>metagenomes</taxon>
        <taxon>ecological metagenomes</taxon>
    </lineage>
</organism>
<dbReference type="InterPro" id="IPR020936">
    <property type="entry name" value="TrhO"/>
</dbReference>
<dbReference type="PANTHER" id="PTHR43268">
    <property type="entry name" value="THIOSULFATE SULFURTRANSFERASE/RHODANESE-LIKE DOMAIN-CONTAINING PROTEIN 2"/>
    <property type="match status" value="1"/>
</dbReference>
<feature type="domain" description="Rhodanese" evidence="2">
    <location>
        <begin position="141"/>
        <end position="240"/>
    </location>
</feature>
<dbReference type="Pfam" id="PF00581">
    <property type="entry name" value="Rhodanese"/>
    <property type="match status" value="1"/>
</dbReference>
<gene>
    <name evidence="3" type="ORF">MNBD_ALPHA04-47</name>
</gene>
<name>A0A3B0R489_9ZZZZ</name>
<dbReference type="Gene3D" id="3.30.70.100">
    <property type="match status" value="1"/>
</dbReference>
<dbReference type="PANTHER" id="PTHR43268:SF3">
    <property type="entry name" value="RHODANESE-LIKE DOMAIN-CONTAINING PROTEIN 7-RELATED"/>
    <property type="match status" value="1"/>
</dbReference>
<dbReference type="SUPFAM" id="SSF52821">
    <property type="entry name" value="Rhodanese/Cell cycle control phosphatase"/>
    <property type="match status" value="1"/>
</dbReference>
<evidence type="ECO:0000259" key="2">
    <source>
        <dbReference type="PROSITE" id="PS50206"/>
    </source>
</evidence>
<dbReference type="SMART" id="SM00450">
    <property type="entry name" value="RHOD"/>
    <property type="match status" value="1"/>
</dbReference>
<reference evidence="3" key="1">
    <citation type="submission" date="2018-06" db="EMBL/GenBank/DDBJ databases">
        <authorList>
            <person name="Zhirakovskaya E."/>
        </authorList>
    </citation>
    <scope>NUCLEOTIDE SEQUENCE</scope>
</reference>
<dbReference type="EMBL" id="UOEF01000041">
    <property type="protein sequence ID" value="VAV88294.1"/>
    <property type="molecule type" value="Genomic_DNA"/>
</dbReference>
<dbReference type="AlphaFoldDB" id="A0A3B0R489"/>
<dbReference type="Pfam" id="PF17773">
    <property type="entry name" value="UPF0176_N"/>
    <property type="match status" value="1"/>
</dbReference>
<dbReference type="InterPro" id="IPR001763">
    <property type="entry name" value="Rhodanese-like_dom"/>
</dbReference>
<dbReference type="CDD" id="cd01518">
    <property type="entry name" value="RHOD_YceA"/>
    <property type="match status" value="1"/>
</dbReference>
<dbReference type="Gene3D" id="3.40.250.10">
    <property type="entry name" value="Rhodanese-like domain"/>
    <property type="match status" value="1"/>
</dbReference>
<protein>
    <submittedName>
        <fullName evidence="3">Rhodanese domain protein UPF0176, cyanobacterial/alphaproteobacterial subgroup</fullName>
    </submittedName>
</protein>